<keyword evidence="4" id="KW-1185">Reference proteome</keyword>
<dbReference type="EMBL" id="FUZU01000002">
    <property type="protein sequence ID" value="SKC74666.1"/>
    <property type="molecule type" value="Genomic_DNA"/>
</dbReference>
<dbReference type="Proteomes" id="UP000190961">
    <property type="component" value="Unassembled WGS sequence"/>
</dbReference>
<evidence type="ECO:0000313" key="3">
    <source>
        <dbReference type="EMBL" id="SKC74666.1"/>
    </source>
</evidence>
<sequence>MNFGIRQITSSDNEAVANIIRTVMPEFGAGGAGFAIHDREVDDMHRAYSTPYSAYYVCEVNGKIVGGGGIGPLQGGPEDYCELKKMYFLPEARGLGLGRRVLEACIQAAQEKRYSFCYLETFNTMGKAMNLYDKAGFKKIPGPLGSTGHFACDRFYLLDLKSI</sequence>
<name>A0A1T5LF60_9BACT</name>
<evidence type="ECO:0000256" key="1">
    <source>
        <dbReference type="ARBA" id="ARBA00022679"/>
    </source>
</evidence>
<dbReference type="RefSeq" id="WP_079687662.1">
    <property type="nucleotide sequence ID" value="NZ_FUZU01000002.1"/>
</dbReference>
<dbReference type="InterPro" id="IPR050769">
    <property type="entry name" value="NAT_camello-type"/>
</dbReference>
<dbReference type="SUPFAM" id="SSF55729">
    <property type="entry name" value="Acyl-CoA N-acyltransferases (Nat)"/>
    <property type="match status" value="1"/>
</dbReference>
<evidence type="ECO:0000259" key="2">
    <source>
        <dbReference type="PROSITE" id="PS51186"/>
    </source>
</evidence>
<dbReference type="GO" id="GO:0008080">
    <property type="term" value="F:N-acetyltransferase activity"/>
    <property type="evidence" value="ECO:0007669"/>
    <property type="project" value="InterPro"/>
</dbReference>
<dbReference type="InterPro" id="IPR016181">
    <property type="entry name" value="Acyl_CoA_acyltransferase"/>
</dbReference>
<evidence type="ECO:0000313" key="4">
    <source>
        <dbReference type="Proteomes" id="UP000190961"/>
    </source>
</evidence>
<dbReference type="PANTHER" id="PTHR13947:SF37">
    <property type="entry name" value="LD18367P"/>
    <property type="match status" value="1"/>
</dbReference>
<accession>A0A1T5LF60</accession>
<keyword evidence="1 3" id="KW-0808">Transferase</keyword>
<dbReference type="InterPro" id="IPR000182">
    <property type="entry name" value="GNAT_dom"/>
</dbReference>
<organism evidence="3 4">
    <name type="scientific">Ohtaekwangia koreensis</name>
    <dbReference type="NCBI Taxonomy" id="688867"/>
    <lineage>
        <taxon>Bacteria</taxon>
        <taxon>Pseudomonadati</taxon>
        <taxon>Bacteroidota</taxon>
        <taxon>Cytophagia</taxon>
        <taxon>Cytophagales</taxon>
        <taxon>Fulvivirgaceae</taxon>
        <taxon>Ohtaekwangia</taxon>
    </lineage>
</organism>
<dbReference type="Pfam" id="PF00583">
    <property type="entry name" value="Acetyltransf_1"/>
    <property type="match status" value="1"/>
</dbReference>
<dbReference type="PANTHER" id="PTHR13947">
    <property type="entry name" value="GNAT FAMILY N-ACETYLTRANSFERASE"/>
    <property type="match status" value="1"/>
</dbReference>
<dbReference type="CDD" id="cd04301">
    <property type="entry name" value="NAT_SF"/>
    <property type="match status" value="1"/>
</dbReference>
<gene>
    <name evidence="3" type="ORF">SAMN05660236_3108</name>
</gene>
<protein>
    <submittedName>
        <fullName evidence="3">Putative acetyltransferase</fullName>
    </submittedName>
</protein>
<dbReference type="STRING" id="688867.SAMN05660236_3108"/>
<dbReference type="PROSITE" id="PS51186">
    <property type="entry name" value="GNAT"/>
    <property type="match status" value="1"/>
</dbReference>
<feature type="domain" description="N-acetyltransferase" evidence="2">
    <location>
        <begin position="3"/>
        <end position="159"/>
    </location>
</feature>
<dbReference type="AlphaFoldDB" id="A0A1T5LF60"/>
<reference evidence="3 4" key="1">
    <citation type="submission" date="2017-02" db="EMBL/GenBank/DDBJ databases">
        <authorList>
            <person name="Peterson S.W."/>
        </authorList>
    </citation>
    <scope>NUCLEOTIDE SEQUENCE [LARGE SCALE GENOMIC DNA]</scope>
    <source>
        <strain evidence="3 4">DSM 25262</strain>
    </source>
</reference>
<dbReference type="Gene3D" id="3.40.630.30">
    <property type="match status" value="1"/>
</dbReference>
<proteinExistence type="predicted"/>
<dbReference type="OrthoDB" id="5419426at2"/>